<sequence length="173" mass="18957">MLCTFILFLKTRPVLEQTIYQILDKVNILPQLAIHFGMDGVQAKHLIIIGFNIFGLQVLESGNGNISDQCVQFVGRVFIVITATSQAYTHTEWSGSDTLGPDVLVQAGIDPNIIGAHFLFGEFADFLNGTRSTLLEANVVHTLGQVNSALAGDYFIDGGFVARLTFCFGHFLF</sequence>
<proteinExistence type="predicted"/>
<organism evidence="1">
    <name type="scientific">Haematobia irritans</name>
    <name type="common">Horn fly</name>
    <name type="synonym">Conops irritans</name>
    <dbReference type="NCBI Taxonomy" id="7368"/>
    <lineage>
        <taxon>Eukaryota</taxon>
        <taxon>Metazoa</taxon>
        <taxon>Ecdysozoa</taxon>
        <taxon>Arthropoda</taxon>
        <taxon>Hexapoda</taxon>
        <taxon>Insecta</taxon>
        <taxon>Pterygota</taxon>
        <taxon>Neoptera</taxon>
        <taxon>Endopterygota</taxon>
        <taxon>Diptera</taxon>
        <taxon>Brachycera</taxon>
        <taxon>Muscomorpha</taxon>
        <taxon>Muscoidea</taxon>
        <taxon>Muscidae</taxon>
        <taxon>Haematobia</taxon>
    </lineage>
</organism>
<reference evidence="1" key="1">
    <citation type="submission" date="2017-01" db="EMBL/GenBank/DDBJ databases">
        <title>An insight into the sialome and mialome of the horn fly, Haematobia irritans.</title>
        <authorList>
            <person name="Breijo M."/>
            <person name="Boiani M."/>
            <person name="Ures X."/>
            <person name="Rocha S."/>
            <person name="Sequeira M."/>
            <person name="Ribeiro J.M."/>
        </authorList>
    </citation>
    <scope>NUCLEOTIDE SEQUENCE</scope>
</reference>
<dbReference type="AlphaFoldDB" id="A0A1L8E6S8"/>
<accession>A0A1L8E6S8</accession>
<dbReference type="EMBL" id="GFDG01004557">
    <property type="protein sequence ID" value="JAV14242.1"/>
    <property type="molecule type" value="Transcribed_RNA"/>
</dbReference>
<evidence type="ECO:0000313" key="1">
    <source>
        <dbReference type="EMBL" id="JAV14242.1"/>
    </source>
</evidence>
<protein>
    <submittedName>
        <fullName evidence="1">Uncharacterized protein</fullName>
    </submittedName>
</protein>
<name>A0A1L8E6S8_HAEIR</name>